<dbReference type="EMBL" id="QAYL01000002">
    <property type="protein sequence ID" value="RFD26708.1"/>
    <property type="molecule type" value="Genomic_DNA"/>
</dbReference>
<reference evidence="1 2" key="1">
    <citation type="submission" date="2018-07" db="EMBL/GenBank/DDBJ databases">
        <title>Whole genome sequence of Mycobacterium uberis.</title>
        <authorList>
            <person name="Benjak A."/>
        </authorList>
    </citation>
    <scope>NUCLEOTIDE SEQUENCE [LARGE SCALE GENOMIC DNA]</scope>
    <source>
        <strain evidence="1 2">Jura</strain>
    </source>
</reference>
<organism evidence="1 2">
    <name type="scientific">Mycobacterium uberis</name>
    <dbReference type="NCBI Taxonomy" id="2162698"/>
    <lineage>
        <taxon>Bacteria</taxon>
        <taxon>Bacillati</taxon>
        <taxon>Actinomycetota</taxon>
        <taxon>Actinomycetes</taxon>
        <taxon>Mycobacteriales</taxon>
        <taxon>Mycobacteriaceae</taxon>
        <taxon>Mycobacterium</taxon>
    </lineage>
</organism>
<evidence type="ECO:0000313" key="1">
    <source>
        <dbReference type="EMBL" id="RFD26708.1"/>
    </source>
</evidence>
<accession>A0A3E1HJS0</accession>
<evidence type="ECO:0000313" key="2">
    <source>
        <dbReference type="Proteomes" id="UP000258522"/>
    </source>
</evidence>
<dbReference type="Proteomes" id="UP000258522">
    <property type="component" value="Unassembled WGS sequence"/>
</dbReference>
<name>A0A3E1HJS0_9MYCO</name>
<keyword evidence="2" id="KW-1185">Reference proteome</keyword>
<dbReference type="AlphaFoldDB" id="A0A3E1HJS0"/>
<comment type="caution">
    <text evidence="1">The sequence shown here is derived from an EMBL/GenBank/DDBJ whole genome shotgun (WGS) entry which is preliminary data.</text>
</comment>
<gene>
    <name evidence="1" type="ORF">MUBE_02280</name>
</gene>
<proteinExistence type="predicted"/>
<protein>
    <submittedName>
        <fullName evidence="1">Uncharacterized protein</fullName>
    </submittedName>
</protein>
<sequence length="108" mass="11849">MLGKLHGNVSYVLYGVPHREVRTNLEWKDVTCTLGAPFYLVCCNEFSAEVAKLVGDLTSAVLARMSGVLHILLFLKDFLIMSGEAQEFIGVLPWLCVDNDVAWSGGST</sequence>